<organism evidence="3 4">
    <name type="scientific">Salinicola rhizosphaerae</name>
    <dbReference type="NCBI Taxonomy" id="1443141"/>
    <lineage>
        <taxon>Bacteria</taxon>
        <taxon>Pseudomonadati</taxon>
        <taxon>Pseudomonadota</taxon>
        <taxon>Gammaproteobacteria</taxon>
        <taxon>Oceanospirillales</taxon>
        <taxon>Halomonadaceae</taxon>
        <taxon>Salinicola</taxon>
    </lineage>
</organism>
<comment type="caution">
    <text evidence="3">The sequence shown here is derived from an EMBL/GenBank/DDBJ whole genome shotgun (WGS) entry which is preliminary data.</text>
</comment>
<dbReference type="PANTHER" id="PTHR40841:SF2">
    <property type="entry name" value="SIDEROPHORE-DEGRADING ESTERASE (EUROFUNG)"/>
    <property type="match status" value="1"/>
</dbReference>
<dbReference type="Gene3D" id="3.40.50.1820">
    <property type="entry name" value="alpha/beta hydrolase"/>
    <property type="match status" value="1"/>
</dbReference>
<dbReference type="InterPro" id="IPR000801">
    <property type="entry name" value="Esterase-like"/>
</dbReference>
<evidence type="ECO:0000256" key="1">
    <source>
        <dbReference type="ARBA" id="ARBA00005622"/>
    </source>
</evidence>
<proteinExistence type="inferred from homology"/>
<reference evidence="4" key="1">
    <citation type="journal article" date="2019" name="Int. J. Syst. Evol. Microbiol.">
        <title>The Global Catalogue of Microorganisms (GCM) 10K type strain sequencing project: providing services to taxonomists for standard genome sequencing and annotation.</title>
        <authorList>
            <consortium name="The Broad Institute Genomics Platform"/>
            <consortium name="The Broad Institute Genome Sequencing Center for Infectious Disease"/>
            <person name="Wu L."/>
            <person name="Ma J."/>
        </authorList>
    </citation>
    <scope>NUCLEOTIDE SEQUENCE [LARGE SCALE GENOMIC DNA]</scope>
    <source>
        <strain evidence="4">KCTC 32998</strain>
    </source>
</reference>
<evidence type="ECO:0000313" key="3">
    <source>
        <dbReference type="EMBL" id="GHB28666.1"/>
    </source>
</evidence>
<evidence type="ECO:0008006" key="5">
    <source>
        <dbReference type="Google" id="ProtNLM"/>
    </source>
</evidence>
<accession>A0ABQ3EF22</accession>
<dbReference type="InterPro" id="IPR052558">
    <property type="entry name" value="Siderophore_Hydrolase_D"/>
</dbReference>
<dbReference type="Proteomes" id="UP000646745">
    <property type="component" value="Unassembled WGS sequence"/>
</dbReference>
<keyword evidence="2" id="KW-0378">Hydrolase</keyword>
<comment type="similarity">
    <text evidence="1">Belongs to the esterase D family.</text>
</comment>
<dbReference type="InterPro" id="IPR029058">
    <property type="entry name" value="AB_hydrolase_fold"/>
</dbReference>
<evidence type="ECO:0000313" key="4">
    <source>
        <dbReference type="Proteomes" id="UP000646745"/>
    </source>
</evidence>
<protein>
    <recommendedName>
        <fullName evidence="5">Alpha/beta hydrolase</fullName>
    </recommendedName>
</protein>
<sequence>MTLAGSEQWTLHGEATNRDYLIQVAVPDSPPPPGGYPVVYMLDGNSRFPLAVVSRDSLTLRGPYDTTEPWLIVGIGYPDVERFGGDARSEDYTPPGGKTGCKIGCKTECKTEGNESPARETGARCAQRPSGGADRFLDVIADQIQPAVAERYAVDGSRQALVGHSFGGLLTLYALLTRPALFSDYVAISPSLWWHGGEPLRSLVALDGDEASRRVLIGVGDKEAGRRPRLATVGKDEVHASPAIDAAGLAEALVASHPNWTIASRTFHGAGHGTVMWPAMQALWQFLDVPPQQ</sequence>
<dbReference type="EMBL" id="BMZI01000006">
    <property type="protein sequence ID" value="GHB28666.1"/>
    <property type="molecule type" value="Genomic_DNA"/>
</dbReference>
<dbReference type="PANTHER" id="PTHR40841">
    <property type="entry name" value="SIDEROPHORE TRIACETYLFUSARININE C ESTERASE"/>
    <property type="match status" value="1"/>
</dbReference>
<keyword evidence="4" id="KW-1185">Reference proteome</keyword>
<name>A0ABQ3EF22_9GAMM</name>
<dbReference type="SUPFAM" id="SSF53474">
    <property type="entry name" value="alpha/beta-Hydrolases"/>
    <property type="match status" value="1"/>
</dbReference>
<dbReference type="Pfam" id="PF00756">
    <property type="entry name" value="Esterase"/>
    <property type="match status" value="1"/>
</dbReference>
<gene>
    <name evidence="3" type="ORF">GCM10009038_29470</name>
</gene>
<evidence type="ECO:0000256" key="2">
    <source>
        <dbReference type="ARBA" id="ARBA00022801"/>
    </source>
</evidence>